<dbReference type="EMBL" id="SPHZ02000005">
    <property type="protein sequence ID" value="KAF0917472.1"/>
    <property type="molecule type" value="Genomic_DNA"/>
</dbReference>
<evidence type="ECO:0000313" key="3">
    <source>
        <dbReference type="Proteomes" id="UP000479710"/>
    </source>
</evidence>
<name>A0A6G1DZ11_9ORYZ</name>
<keyword evidence="3" id="KW-1185">Reference proteome</keyword>
<sequence>MVAELTWHGKGASWQQELREPATGVLLDAAKLDVGLCTASTVRNNSGGWLESDGHGGATGLWRRRR</sequence>
<accession>A0A6G1DZ11</accession>
<dbReference type="AlphaFoldDB" id="A0A6G1DZ11"/>
<organism evidence="2 3">
    <name type="scientific">Oryza meyeriana var. granulata</name>
    <dbReference type="NCBI Taxonomy" id="110450"/>
    <lineage>
        <taxon>Eukaryota</taxon>
        <taxon>Viridiplantae</taxon>
        <taxon>Streptophyta</taxon>
        <taxon>Embryophyta</taxon>
        <taxon>Tracheophyta</taxon>
        <taxon>Spermatophyta</taxon>
        <taxon>Magnoliopsida</taxon>
        <taxon>Liliopsida</taxon>
        <taxon>Poales</taxon>
        <taxon>Poaceae</taxon>
        <taxon>BOP clade</taxon>
        <taxon>Oryzoideae</taxon>
        <taxon>Oryzeae</taxon>
        <taxon>Oryzinae</taxon>
        <taxon>Oryza</taxon>
        <taxon>Oryza meyeriana</taxon>
    </lineage>
</organism>
<proteinExistence type="predicted"/>
<protein>
    <submittedName>
        <fullName evidence="2">Uncharacterized protein</fullName>
    </submittedName>
</protein>
<dbReference type="Proteomes" id="UP000479710">
    <property type="component" value="Unassembled WGS sequence"/>
</dbReference>
<reference evidence="2 3" key="1">
    <citation type="submission" date="2019-11" db="EMBL/GenBank/DDBJ databases">
        <title>Whole genome sequence of Oryza granulata.</title>
        <authorList>
            <person name="Li W."/>
        </authorList>
    </citation>
    <scope>NUCLEOTIDE SEQUENCE [LARGE SCALE GENOMIC DNA]</scope>
    <source>
        <strain evidence="3">cv. Menghai</strain>
        <tissue evidence="2">Leaf</tissue>
    </source>
</reference>
<evidence type="ECO:0000256" key="1">
    <source>
        <dbReference type="SAM" id="MobiDB-lite"/>
    </source>
</evidence>
<feature type="region of interest" description="Disordered" evidence="1">
    <location>
        <begin position="47"/>
        <end position="66"/>
    </location>
</feature>
<gene>
    <name evidence="2" type="ORF">E2562_020588</name>
</gene>
<evidence type="ECO:0000313" key="2">
    <source>
        <dbReference type="EMBL" id="KAF0917472.1"/>
    </source>
</evidence>
<comment type="caution">
    <text evidence="2">The sequence shown here is derived from an EMBL/GenBank/DDBJ whole genome shotgun (WGS) entry which is preliminary data.</text>
</comment>